<gene>
    <name evidence="2" type="ORF">FAZ97_06640</name>
</gene>
<dbReference type="RefSeq" id="WP_158757726.1">
    <property type="nucleotide sequence ID" value="NZ_CP046909.1"/>
</dbReference>
<name>A0A7Z2J942_9BURK</name>
<protein>
    <submittedName>
        <fullName evidence="2">Uncharacterized protein</fullName>
    </submittedName>
</protein>
<feature type="region of interest" description="Disordered" evidence="1">
    <location>
        <begin position="188"/>
        <end position="231"/>
    </location>
</feature>
<dbReference type="EMBL" id="CP046909">
    <property type="protein sequence ID" value="QGZ54620.1"/>
    <property type="molecule type" value="Genomic_DNA"/>
</dbReference>
<proteinExistence type="predicted"/>
<keyword evidence="3" id="KW-1185">Reference proteome</keyword>
<feature type="compositionally biased region" description="Low complexity" evidence="1">
    <location>
        <begin position="133"/>
        <end position="146"/>
    </location>
</feature>
<evidence type="ECO:0000256" key="1">
    <source>
        <dbReference type="SAM" id="MobiDB-lite"/>
    </source>
</evidence>
<evidence type="ECO:0000313" key="2">
    <source>
        <dbReference type="EMBL" id="QGZ54620.1"/>
    </source>
</evidence>
<feature type="region of interest" description="Disordered" evidence="1">
    <location>
        <begin position="77"/>
        <end position="154"/>
    </location>
</feature>
<reference evidence="2 3" key="1">
    <citation type="submission" date="2019-12" db="EMBL/GenBank/DDBJ databases">
        <title>Paraburkholderia acidiphila 7Q-K02 sp. nov and Paraburkholderia acidisoli DHF22 sp. nov., two strains isolated from forest soil.</title>
        <authorList>
            <person name="Gao Z."/>
            <person name="Qiu L."/>
        </authorList>
    </citation>
    <scope>NUCLEOTIDE SEQUENCE [LARGE SCALE GENOMIC DNA]</scope>
    <source>
        <strain evidence="2 3">7Q-K02</strain>
    </source>
</reference>
<dbReference type="AlphaFoldDB" id="A0A7Z2J942"/>
<dbReference type="KEGG" id="pacp:FAZ97_06640"/>
<organism evidence="2 3">
    <name type="scientific">Paraburkholderia acidiphila</name>
    <dbReference type="NCBI Taxonomy" id="2571747"/>
    <lineage>
        <taxon>Bacteria</taxon>
        <taxon>Pseudomonadati</taxon>
        <taxon>Pseudomonadota</taxon>
        <taxon>Betaproteobacteria</taxon>
        <taxon>Burkholderiales</taxon>
        <taxon>Burkholderiaceae</taxon>
        <taxon>Paraburkholderia</taxon>
    </lineage>
</organism>
<evidence type="ECO:0000313" key="3">
    <source>
        <dbReference type="Proteomes" id="UP000434209"/>
    </source>
</evidence>
<feature type="compositionally biased region" description="Low complexity" evidence="1">
    <location>
        <begin position="89"/>
        <end position="98"/>
    </location>
</feature>
<sequence>MNKPSERIVVFVTPAQKRAISATAGELGISISELMRRAVIAFSATSDQVKAASIVDRLNAPRQPDALAQVLQKAAKPLRAGRSGAIRPAAGATAATGAKEASPDAQQDDALAESDATTSLHDGATREPTPHNADAPHAPTAPLPAAHTDEADVSHAAREIAQAVARLSAEAAAAAESAALDTAAAHSLDIEPLQPLSSAPFARSRRNASDAGNVADEAHSDDSAPEGGRFA</sequence>
<accession>A0A7Z2J942</accession>
<dbReference type="Proteomes" id="UP000434209">
    <property type="component" value="Chromosome 1"/>
</dbReference>
<dbReference type="OrthoDB" id="9008877at2"/>